<evidence type="ECO:0000313" key="2">
    <source>
        <dbReference type="EMBL" id="AIJ49095.1"/>
    </source>
</evidence>
<protein>
    <recommendedName>
        <fullName evidence="4">Oligosaccharide repeat unit polymerase</fullName>
    </recommendedName>
</protein>
<feature type="transmembrane region" description="Helical" evidence="1">
    <location>
        <begin position="155"/>
        <end position="172"/>
    </location>
</feature>
<feature type="transmembrane region" description="Helical" evidence="1">
    <location>
        <begin position="313"/>
        <end position="331"/>
    </location>
</feature>
<evidence type="ECO:0000313" key="3">
    <source>
        <dbReference type="Proteomes" id="UP000028782"/>
    </source>
</evidence>
<dbReference type="AlphaFoldDB" id="A0A076PZ37"/>
<sequence>MSYGVHDSISASTRIFTLWYTLGSLAILFFSLWVVTLFVDLDVDFSKALANKQIAYVVFLLALLVIFIKVASVGDIPLLTALRGDGELAALQKARILRGDVGAGGFVIGYLFVYFPYVALVYLFLARSQKKVERWLFLAYLVLIAFYSLYDLQKYKFGFLVLMLMLLRIYFYGMNTWRIFLASVLIIISLFLSFYLLGDLPLDEILNAIASRLFIGQMEGSYMIYESLVPDFSRLLYGMPMAFLFGDRSVMDPAAEVIGIFFPDAGEAWVNSNTYVLAHAWSIFGLSAIFIMPLIVAGNVMAFAFLRNVFSKFIGGLSLSIYFVLIMTLQLNNDFSFFLYFKSIVAFCVLGVFSVALISFARVFKNRLRRQQ</sequence>
<feature type="transmembrane region" description="Helical" evidence="1">
    <location>
        <begin position="337"/>
        <end position="364"/>
    </location>
</feature>
<feature type="transmembrane region" description="Helical" evidence="1">
    <location>
        <begin position="20"/>
        <end position="41"/>
    </location>
</feature>
<keyword evidence="1" id="KW-0472">Membrane</keyword>
<reference evidence="2 3" key="1">
    <citation type="journal article" date="2014" name="Genome Announc.">
        <title>Complete Genome Sequence of Polychlorinated Biphenyl Degrader Comamonas testosteroni TK102 (NBRC 109938).</title>
        <authorList>
            <person name="Fukuda K."/>
            <person name="Hosoyama A."/>
            <person name="Tsuchikane K."/>
            <person name="Ohji S."/>
            <person name="Yamazoe A."/>
            <person name="Fujita N."/>
            <person name="Shintani M."/>
            <person name="Kimbara K."/>
        </authorList>
    </citation>
    <scope>NUCLEOTIDE SEQUENCE [LARGE SCALE GENOMIC DNA]</scope>
    <source>
        <strain evidence="2">TK102</strain>
    </source>
</reference>
<evidence type="ECO:0000256" key="1">
    <source>
        <dbReference type="SAM" id="Phobius"/>
    </source>
</evidence>
<feature type="transmembrane region" description="Helical" evidence="1">
    <location>
        <begin position="179"/>
        <end position="197"/>
    </location>
</feature>
<keyword evidence="1" id="KW-0812">Transmembrane</keyword>
<organism evidence="2 3">
    <name type="scientific">Comamonas testosteroni TK102</name>
    <dbReference type="NCBI Taxonomy" id="1392005"/>
    <lineage>
        <taxon>Bacteria</taxon>
        <taxon>Pseudomonadati</taxon>
        <taxon>Pseudomonadota</taxon>
        <taxon>Betaproteobacteria</taxon>
        <taxon>Burkholderiales</taxon>
        <taxon>Comamonadaceae</taxon>
        <taxon>Comamonas</taxon>
    </lineage>
</organism>
<gene>
    <name evidence="2" type="ORF">O987_25115</name>
</gene>
<dbReference type="Proteomes" id="UP000028782">
    <property type="component" value="Chromosome"/>
</dbReference>
<evidence type="ECO:0008006" key="4">
    <source>
        <dbReference type="Google" id="ProtNLM"/>
    </source>
</evidence>
<accession>A0A076PZ37</accession>
<keyword evidence="1" id="KW-1133">Transmembrane helix</keyword>
<feature type="transmembrane region" description="Helical" evidence="1">
    <location>
        <begin position="132"/>
        <end position="149"/>
    </location>
</feature>
<dbReference type="KEGG" id="ctes:O987_25115"/>
<dbReference type="HOGENOM" id="CLU_629865_0_0_4"/>
<feature type="transmembrane region" description="Helical" evidence="1">
    <location>
        <begin position="103"/>
        <end position="125"/>
    </location>
</feature>
<proteinExistence type="predicted"/>
<name>A0A076PZ37_COMTE</name>
<feature type="transmembrane region" description="Helical" evidence="1">
    <location>
        <begin position="280"/>
        <end position="306"/>
    </location>
</feature>
<dbReference type="EMBL" id="CP006704">
    <property type="protein sequence ID" value="AIJ49095.1"/>
    <property type="molecule type" value="Genomic_DNA"/>
</dbReference>
<feature type="transmembrane region" description="Helical" evidence="1">
    <location>
        <begin position="53"/>
        <end position="72"/>
    </location>
</feature>